<evidence type="ECO:0000313" key="14">
    <source>
        <dbReference type="Proteomes" id="UP000002274"/>
    </source>
</evidence>
<keyword evidence="10 12" id="KW-0443">Lipid metabolism</keyword>
<dbReference type="EMBL" id="CP000554">
    <property type="protein sequence ID" value="ABM77302.1"/>
    <property type="molecule type" value="Genomic_DNA"/>
</dbReference>
<keyword evidence="9 12" id="KW-0862">Zinc</keyword>
<evidence type="ECO:0000256" key="5">
    <source>
        <dbReference type="ARBA" id="ARBA00022516"/>
    </source>
</evidence>
<evidence type="ECO:0000256" key="11">
    <source>
        <dbReference type="ARBA" id="ARBA00024535"/>
    </source>
</evidence>
<keyword evidence="8 12" id="KW-0378">Hydrolase</keyword>
<reference evidence="13 14" key="1">
    <citation type="journal article" date="2007" name="PLoS Genet.">
        <title>Patterns and implications of gene gain and loss in the evolution of Prochlorococcus.</title>
        <authorList>
            <person name="Kettler G.C."/>
            <person name="Martiny A.C."/>
            <person name="Huang K."/>
            <person name="Zucker J."/>
            <person name="Coleman M.L."/>
            <person name="Rodrigue S."/>
            <person name="Chen F."/>
            <person name="Lapidus A."/>
            <person name="Ferriera S."/>
            <person name="Johnson J."/>
            <person name="Steglich C."/>
            <person name="Church G.M."/>
            <person name="Richardson P."/>
            <person name="Chisholm S.W."/>
        </authorList>
    </citation>
    <scope>NUCLEOTIDE SEQUENCE [LARGE SCALE GENOMIC DNA]</scope>
    <source>
        <strain evidence="13 14">MIT 9303</strain>
    </source>
</reference>
<dbReference type="GO" id="GO:0046872">
    <property type="term" value="F:metal ion binding"/>
    <property type="evidence" value="ECO:0007669"/>
    <property type="project" value="UniProtKB-KW"/>
</dbReference>
<dbReference type="Proteomes" id="UP000002274">
    <property type="component" value="Chromosome"/>
</dbReference>
<evidence type="ECO:0000256" key="1">
    <source>
        <dbReference type="ARBA" id="ARBA00001947"/>
    </source>
</evidence>
<evidence type="ECO:0000256" key="3">
    <source>
        <dbReference type="ARBA" id="ARBA00005002"/>
    </source>
</evidence>
<dbReference type="HAMAP" id="MF_00388">
    <property type="entry name" value="LpxC"/>
    <property type="match status" value="1"/>
</dbReference>
<dbReference type="PANTHER" id="PTHR33694">
    <property type="entry name" value="UDP-3-O-ACYL-N-ACETYLGLUCOSAMINE DEACETYLASE 1, MITOCHONDRIAL-RELATED"/>
    <property type="match status" value="1"/>
</dbReference>
<evidence type="ECO:0000256" key="2">
    <source>
        <dbReference type="ARBA" id="ARBA00002923"/>
    </source>
</evidence>
<evidence type="ECO:0000256" key="8">
    <source>
        <dbReference type="ARBA" id="ARBA00022801"/>
    </source>
</evidence>
<comment type="catalytic activity">
    <reaction evidence="11 12">
        <text>a UDP-3-O-[(3R)-3-hydroxyacyl]-N-acetyl-alpha-D-glucosamine + H2O = a UDP-3-O-[(3R)-3-hydroxyacyl]-alpha-D-glucosamine + acetate</text>
        <dbReference type="Rhea" id="RHEA:67816"/>
        <dbReference type="ChEBI" id="CHEBI:15377"/>
        <dbReference type="ChEBI" id="CHEBI:30089"/>
        <dbReference type="ChEBI" id="CHEBI:137740"/>
        <dbReference type="ChEBI" id="CHEBI:173225"/>
        <dbReference type="EC" id="3.5.1.108"/>
    </reaction>
</comment>
<dbReference type="InterPro" id="IPR004463">
    <property type="entry name" value="UDP-acyl_GlcNac_deAcase"/>
</dbReference>
<dbReference type="KEGG" id="pmf:P9303_05501"/>
<proteinExistence type="inferred from homology"/>
<evidence type="ECO:0000256" key="10">
    <source>
        <dbReference type="ARBA" id="ARBA00023098"/>
    </source>
</evidence>
<keyword evidence="7 12" id="KW-0479">Metal-binding</keyword>
<dbReference type="BioCyc" id="PMAR59922:G1G80-506-MONOMER"/>
<dbReference type="SUPFAM" id="SSF54211">
    <property type="entry name" value="Ribosomal protein S5 domain 2-like"/>
    <property type="match status" value="2"/>
</dbReference>
<evidence type="ECO:0000256" key="12">
    <source>
        <dbReference type="HAMAP-Rule" id="MF_00388"/>
    </source>
</evidence>
<comment type="similarity">
    <text evidence="12">Belongs to the LpxC family.</text>
</comment>
<keyword evidence="6 12" id="KW-0441">Lipid A biosynthesis</keyword>
<keyword evidence="5 12" id="KW-0444">Lipid biosynthesis</keyword>
<dbReference type="NCBIfam" id="TIGR00325">
    <property type="entry name" value="lpxC"/>
    <property type="match status" value="1"/>
</dbReference>
<dbReference type="EC" id="3.5.1.108" evidence="4 12"/>
<comment type="cofactor">
    <cofactor evidence="1 12">
        <name>Zn(2+)</name>
        <dbReference type="ChEBI" id="CHEBI:29105"/>
    </cofactor>
</comment>
<dbReference type="Gene3D" id="3.30.230.20">
    <property type="entry name" value="lpxc deacetylase, domain 1"/>
    <property type="match status" value="1"/>
</dbReference>
<dbReference type="GO" id="GO:0016020">
    <property type="term" value="C:membrane"/>
    <property type="evidence" value="ECO:0007669"/>
    <property type="project" value="GOC"/>
</dbReference>
<feature type="binding site" evidence="12">
    <location>
        <position position="244"/>
    </location>
    <ligand>
        <name>Zn(2+)</name>
        <dbReference type="ChEBI" id="CHEBI:29105"/>
    </ligand>
</feature>
<evidence type="ECO:0000256" key="4">
    <source>
        <dbReference type="ARBA" id="ARBA00012745"/>
    </source>
</evidence>
<feature type="binding site" evidence="12">
    <location>
        <position position="83"/>
    </location>
    <ligand>
        <name>Zn(2+)</name>
        <dbReference type="ChEBI" id="CHEBI:29105"/>
    </ligand>
</feature>
<dbReference type="InterPro" id="IPR020568">
    <property type="entry name" value="Ribosomal_Su5_D2-typ_SF"/>
</dbReference>
<evidence type="ECO:0000313" key="13">
    <source>
        <dbReference type="EMBL" id="ABM77302.1"/>
    </source>
</evidence>
<dbReference type="InterPro" id="IPR015870">
    <property type="entry name" value="UDP-acyl_N-AcGlcN_deAcase_N"/>
</dbReference>
<comment type="function">
    <text evidence="2 12">Catalyzes the hydrolysis of UDP-3-O-myristoyl-N-acetylglucosamine to form UDP-3-O-myristoylglucosamine and acetate, the committed step in lipid A biosynthesis.</text>
</comment>
<dbReference type="Gene3D" id="3.30.1700.10">
    <property type="entry name" value="lpxc deacetylase, domain 2"/>
    <property type="match status" value="1"/>
</dbReference>
<organism evidence="13 14">
    <name type="scientific">Prochlorococcus marinus (strain MIT 9303)</name>
    <dbReference type="NCBI Taxonomy" id="59922"/>
    <lineage>
        <taxon>Bacteria</taxon>
        <taxon>Bacillati</taxon>
        <taxon>Cyanobacteriota</taxon>
        <taxon>Cyanophyceae</taxon>
        <taxon>Synechococcales</taxon>
        <taxon>Prochlorococcaceae</taxon>
        <taxon>Prochlorococcus</taxon>
    </lineage>
</organism>
<protein>
    <recommendedName>
        <fullName evidence="4 12">UDP-3-O-acyl-N-acetylglucosamine deacetylase</fullName>
        <shortName evidence="12">UDP-3-O-acyl-GlcNAc deacetylase</shortName>
        <ecNumber evidence="4 12">3.5.1.108</ecNumber>
    </recommendedName>
    <alternativeName>
        <fullName evidence="12">UDP-3-O-[R-3-hydroxymyristoyl]-N-acetylglucosamine deacetylase</fullName>
    </alternativeName>
</protein>
<dbReference type="HOGENOM" id="CLU_046528_0_0_3"/>
<feature type="active site" description="Proton donor" evidence="12">
    <location>
        <position position="266"/>
    </location>
</feature>
<evidence type="ECO:0000256" key="7">
    <source>
        <dbReference type="ARBA" id="ARBA00022723"/>
    </source>
</evidence>
<dbReference type="STRING" id="59922.P9303_05501"/>
<feature type="binding site" evidence="12">
    <location>
        <position position="240"/>
    </location>
    <ligand>
        <name>Zn(2+)</name>
        <dbReference type="ChEBI" id="CHEBI:29105"/>
    </ligand>
</feature>
<evidence type="ECO:0000256" key="9">
    <source>
        <dbReference type="ARBA" id="ARBA00022833"/>
    </source>
</evidence>
<dbReference type="GO" id="GO:0103117">
    <property type="term" value="F:UDP-3-O-acyl-N-acetylglucosamine deacetylase activity"/>
    <property type="evidence" value="ECO:0007669"/>
    <property type="project" value="UniProtKB-UniRule"/>
</dbReference>
<dbReference type="AlphaFoldDB" id="A2C742"/>
<dbReference type="RefSeq" id="WP_011825224.1">
    <property type="nucleotide sequence ID" value="NC_008820.1"/>
</dbReference>
<comment type="pathway">
    <text evidence="3 12">Glycolipid biosynthesis; lipid IV(A) biosynthesis; lipid IV(A) from (3R)-3-hydroxytetradecanoyl-[acyl-carrier-protein] and UDP-N-acetyl-alpha-D-glucosamine: step 2/6.</text>
</comment>
<dbReference type="GO" id="GO:0009245">
    <property type="term" value="P:lipid A biosynthetic process"/>
    <property type="evidence" value="ECO:0007669"/>
    <property type="project" value="UniProtKB-UniRule"/>
</dbReference>
<evidence type="ECO:0000256" key="6">
    <source>
        <dbReference type="ARBA" id="ARBA00022556"/>
    </source>
</evidence>
<dbReference type="Pfam" id="PF03331">
    <property type="entry name" value="LpxC"/>
    <property type="match status" value="1"/>
</dbReference>
<name>A2C742_PROM3</name>
<gene>
    <name evidence="12 13" type="primary">lpxC</name>
    <name evidence="13" type="ordered locus">P9303_05501</name>
</gene>
<sequence length="285" mass="30299">MAFWPTSYDRAWTLGGAVSRRGIGLHGGEVAEVRLQPSAQVGFHVSWLDNSDPPVTLGPHQVRNSQLCTTLELGDRHLGTVEHLLAALAGCGLTHVEIQVGGEEIPLLDGSALGWVEAIAEVGLTPAATPRADTLVLERALVCHRGSSVITATPAERFNVVGVIDFPQAAIGHQMLAIELTPEGFTEQIAPARTFGFREQVDQLLAAGLIQGGALDNALVCDGDHWLNPPLRFADEPVRHKLLDLIGDLALVGFPQAQVLVYRGSHGLHNDLANALLAVCPVTVS</sequence>
<dbReference type="UniPathway" id="UPA00359">
    <property type="reaction ID" value="UER00478"/>
</dbReference>
<dbReference type="PANTHER" id="PTHR33694:SF1">
    <property type="entry name" value="UDP-3-O-ACYL-N-ACETYLGLUCOSAMINE DEACETYLASE 1, MITOCHONDRIAL-RELATED"/>
    <property type="match status" value="1"/>
</dbReference>
<dbReference type="InterPro" id="IPR011334">
    <property type="entry name" value="UDP-acyl_GlcNac_deAcase_C"/>
</dbReference>
<accession>A2C742</accession>